<reference evidence="3" key="1">
    <citation type="submission" date="2017-02" db="UniProtKB">
        <authorList>
            <consortium name="WormBaseParasite"/>
        </authorList>
    </citation>
    <scope>IDENTIFICATION</scope>
</reference>
<accession>A0A0N4XLY0</accession>
<proteinExistence type="predicted"/>
<dbReference type="Proteomes" id="UP000271162">
    <property type="component" value="Unassembled WGS sequence"/>
</dbReference>
<evidence type="ECO:0000313" key="1">
    <source>
        <dbReference type="EMBL" id="VDL67122.1"/>
    </source>
</evidence>
<dbReference type="AlphaFoldDB" id="A0A0N4XLY0"/>
<name>A0A0N4XLY0_NIPBR</name>
<gene>
    <name evidence="1" type="ORF">NBR_LOCUS3533</name>
</gene>
<reference evidence="1 2" key="2">
    <citation type="submission" date="2018-11" db="EMBL/GenBank/DDBJ databases">
        <authorList>
            <consortium name="Pathogen Informatics"/>
        </authorList>
    </citation>
    <scope>NUCLEOTIDE SEQUENCE [LARGE SCALE GENOMIC DNA]</scope>
</reference>
<keyword evidence="2" id="KW-1185">Reference proteome</keyword>
<dbReference type="WBParaSite" id="NBR_0000353201-mRNA-1">
    <property type="protein sequence ID" value="NBR_0000353201-mRNA-1"/>
    <property type="gene ID" value="NBR_0000353201"/>
</dbReference>
<organism evidence="3">
    <name type="scientific">Nippostrongylus brasiliensis</name>
    <name type="common">Rat hookworm</name>
    <dbReference type="NCBI Taxonomy" id="27835"/>
    <lineage>
        <taxon>Eukaryota</taxon>
        <taxon>Metazoa</taxon>
        <taxon>Ecdysozoa</taxon>
        <taxon>Nematoda</taxon>
        <taxon>Chromadorea</taxon>
        <taxon>Rhabditida</taxon>
        <taxon>Rhabditina</taxon>
        <taxon>Rhabditomorpha</taxon>
        <taxon>Strongyloidea</taxon>
        <taxon>Heligmosomidae</taxon>
        <taxon>Nippostrongylus</taxon>
    </lineage>
</organism>
<protein>
    <submittedName>
        <fullName evidence="3">ABC transporter</fullName>
    </submittedName>
</protein>
<dbReference type="EMBL" id="UYSL01005396">
    <property type="protein sequence ID" value="VDL67122.1"/>
    <property type="molecule type" value="Genomic_DNA"/>
</dbReference>
<evidence type="ECO:0000313" key="3">
    <source>
        <dbReference type="WBParaSite" id="NBR_0000353201-mRNA-1"/>
    </source>
</evidence>
<sequence>MVAPGLENRDAVIEGVRQAFPRATLKTPKESLTLSLKWQIPKSETDRWSTLFRDVQTLARSLGVVDFCVTQSSLEETFLRLSLEDEEEEESRTASR</sequence>
<evidence type="ECO:0000313" key="2">
    <source>
        <dbReference type="Proteomes" id="UP000271162"/>
    </source>
</evidence>
<dbReference type="STRING" id="27835.A0A0N4XLY0"/>